<evidence type="ECO:0000313" key="4">
    <source>
        <dbReference type="EMBL" id="MTV82728.1"/>
    </source>
</evidence>
<protein>
    <submittedName>
        <fullName evidence="4">NAD(P)H-binding protein</fullName>
    </submittedName>
</protein>
<organism evidence="4 5">
    <name type="scientific">Secundilactobacillus folii</name>
    <dbReference type="NCBI Taxonomy" id="2678357"/>
    <lineage>
        <taxon>Bacteria</taxon>
        <taxon>Bacillati</taxon>
        <taxon>Bacillota</taxon>
        <taxon>Bacilli</taxon>
        <taxon>Lactobacillales</taxon>
        <taxon>Lactobacillaceae</taxon>
        <taxon>Secundilactobacillus</taxon>
    </lineage>
</organism>
<dbReference type="SUPFAM" id="SSF51735">
    <property type="entry name" value="NAD(P)-binding Rossmann-fold domains"/>
    <property type="match status" value="1"/>
</dbReference>
<keyword evidence="2" id="KW-0521">NADP</keyword>
<dbReference type="RefSeq" id="WP_155431995.1">
    <property type="nucleotide sequence ID" value="NZ_WNJO01000009.1"/>
</dbReference>
<feature type="domain" description="NmrA-like" evidence="3">
    <location>
        <begin position="2"/>
        <end position="274"/>
    </location>
</feature>
<dbReference type="InterPro" id="IPR051164">
    <property type="entry name" value="NmrA-like_oxidored"/>
</dbReference>
<comment type="similarity">
    <text evidence="1">Belongs to the NmrA-type oxidoreductase family.</text>
</comment>
<sequence length="283" mass="31477">MITVTSAAGHAGSAIVKVLVDAGFEVGATDINPAVKDLPGIKQAFVGDLTNIELIDKLTKESDQIVYIPPLFSAEESLIGKQLVDFSVTNHVSQFIFISVTHSILTSLLQHVAKRDVEEHLVYTGMKKQLPYTILQPMHYTHNFLPKQVHETGTFEYFYTSTGKLCYVDDQDVGEVVAKVAKDPDKYNKGTFELVGTKKAYTPDEVVAIYNQITGEHAKAVHVDLDDFLSKIHVTDLYMRAAFKHLSDSYSDWGLDGNPLVLETLLGRKPTGLEGYIKREMQK</sequence>
<dbReference type="Gene3D" id="3.40.50.720">
    <property type="entry name" value="NAD(P)-binding Rossmann-like Domain"/>
    <property type="match status" value="1"/>
</dbReference>
<dbReference type="AlphaFoldDB" id="A0A7X2XW61"/>
<keyword evidence="5" id="KW-1185">Reference proteome</keyword>
<dbReference type="InterPro" id="IPR036291">
    <property type="entry name" value="NAD(P)-bd_dom_sf"/>
</dbReference>
<evidence type="ECO:0000256" key="1">
    <source>
        <dbReference type="ARBA" id="ARBA00006328"/>
    </source>
</evidence>
<evidence type="ECO:0000259" key="3">
    <source>
        <dbReference type="Pfam" id="PF05368"/>
    </source>
</evidence>
<reference evidence="4 5" key="1">
    <citation type="submission" date="2019-11" db="EMBL/GenBank/DDBJ databases">
        <title>Lactobacillus sp. nov. CRM56-3, isolated from fermented tea leaves.</title>
        <authorList>
            <person name="Phuengjayaem S."/>
            <person name="Tanasupawat S."/>
        </authorList>
    </citation>
    <scope>NUCLEOTIDE SEQUENCE [LARGE SCALE GENOMIC DNA]</scope>
    <source>
        <strain evidence="4 5">CRM56-3</strain>
    </source>
</reference>
<evidence type="ECO:0000313" key="5">
    <source>
        <dbReference type="Proteomes" id="UP000466388"/>
    </source>
</evidence>
<dbReference type="PANTHER" id="PTHR42748">
    <property type="entry name" value="NITROGEN METABOLITE REPRESSION PROTEIN NMRA FAMILY MEMBER"/>
    <property type="match status" value="1"/>
</dbReference>
<proteinExistence type="inferred from homology"/>
<evidence type="ECO:0000256" key="2">
    <source>
        <dbReference type="ARBA" id="ARBA00022857"/>
    </source>
</evidence>
<dbReference type="Pfam" id="PF05368">
    <property type="entry name" value="NmrA"/>
    <property type="match status" value="1"/>
</dbReference>
<name>A0A7X2XW61_9LACO</name>
<gene>
    <name evidence="4" type="ORF">GM612_08735</name>
</gene>
<dbReference type="EMBL" id="WNJO01000009">
    <property type="protein sequence ID" value="MTV82728.1"/>
    <property type="molecule type" value="Genomic_DNA"/>
</dbReference>
<dbReference type="Proteomes" id="UP000466388">
    <property type="component" value="Unassembled WGS sequence"/>
</dbReference>
<dbReference type="PANTHER" id="PTHR42748:SF7">
    <property type="entry name" value="NMRA LIKE REDOX SENSOR 1-RELATED"/>
    <property type="match status" value="1"/>
</dbReference>
<accession>A0A7X2XW61</accession>
<dbReference type="InterPro" id="IPR008030">
    <property type="entry name" value="NmrA-like"/>
</dbReference>
<comment type="caution">
    <text evidence="4">The sequence shown here is derived from an EMBL/GenBank/DDBJ whole genome shotgun (WGS) entry which is preliminary data.</text>
</comment>